<evidence type="ECO:0000313" key="5">
    <source>
        <dbReference type="Proteomes" id="UP001050975"/>
    </source>
</evidence>
<feature type="transmembrane region" description="Helical" evidence="2">
    <location>
        <begin position="358"/>
        <end position="377"/>
    </location>
</feature>
<dbReference type="PANTHER" id="PTHR22946:SF9">
    <property type="entry name" value="POLYKETIDE TRANSFERASE AF380"/>
    <property type="match status" value="1"/>
</dbReference>
<keyword evidence="2" id="KW-0472">Membrane</keyword>
<dbReference type="InterPro" id="IPR029058">
    <property type="entry name" value="AB_hydrolase_fold"/>
</dbReference>
<feature type="transmembrane region" description="Helical" evidence="2">
    <location>
        <begin position="427"/>
        <end position="447"/>
    </location>
</feature>
<evidence type="ECO:0000256" key="1">
    <source>
        <dbReference type="ARBA" id="ARBA00022801"/>
    </source>
</evidence>
<dbReference type="Gene3D" id="3.40.50.1820">
    <property type="entry name" value="alpha/beta hydrolase"/>
    <property type="match status" value="1"/>
</dbReference>
<dbReference type="InterPro" id="IPR022742">
    <property type="entry name" value="Hydrolase_4"/>
</dbReference>
<gene>
    <name evidence="4" type="ORF">MiSe_83550</name>
</gene>
<keyword evidence="2" id="KW-1133">Transmembrane helix</keyword>
<feature type="transmembrane region" description="Helical" evidence="2">
    <location>
        <begin position="397"/>
        <end position="415"/>
    </location>
</feature>
<comment type="caution">
    <text evidence="4">The sequence shown here is derived from an EMBL/GenBank/DDBJ whole genome shotgun (WGS) entry which is preliminary data.</text>
</comment>
<evidence type="ECO:0000313" key="4">
    <source>
        <dbReference type="EMBL" id="GET43530.1"/>
    </source>
</evidence>
<feature type="transmembrane region" description="Helical" evidence="2">
    <location>
        <begin position="502"/>
        <end position="520"/>
    </location>
</feature>
<proteinExistence type="predicted"/>
<feature type="transmembrane region" description="Helical" evidence="2">
    <location>
        <begin position="270"/>
        <end position="290"/>
    </location>
</feature>
<dbReference type="PANTHER" id="PTHR22946">
    <property type="entry name" value="DIENELACTONE HYDROLASE DOMAIN-CONTAINING PROTEIN-RELATED"/>
    <property type="match status" value="1"/>
</dbReference>
<keyword evidence="2" id="KW-0812">Transmembrane</keyword>
<dbReference type="GO" id="GO:0052689">
    <property type="term" value="F:carboxylic ester hydrolase activity"/>
    <property type="evidence" value="ECO:0007669"/>
    <property type="project" value="UniProtKB-ARBA"/>
</dbReference>
<feature type="transmembrane region" description="Helical" evidence="2">
    <location>
        <begin position="469"/>
        <end position="490"/>
    </location>
</feature>
<keyword evidence="1" id="KW-0378">Hydrolase</keyword>
<accession>A0AAV3XQS6</accession>
<dbReference type="SUPFAM" id="SSF53474">
    <property type="entry name" value="alpha/beta-Hydrolases"/>
    <property type="match status" value="1"/>
</dbReference>
<sequence>MNDLSQKLFIYRQTGLILSLIVLGMGLVLSFVCYPTDIKSQPLVISLNQNRQLVGKLYTPNNIKPPYPVMLLIHGVSSTKEMMAPLAIELARHGIAALAFDFGGFGESYSRPENEEDNLTDAKAIIAFVRNLPQQFELKRIGIAGHSLGGATALTLAGEDTRFPATIVWSMSGVATRITPPNLFLLIGLYEQFHLPSIMREMLRQATGRNINEFQQVGDFTKGTARMLVISPTTDHPTAPYDPLVIRSSVAWVEQAFDIPVKNIPLVAPWYILGLFATFIGSLLTSSYLVREVACQKRWRRWIPGFIVAIALTCFSLGIAGLIDSLWASNFILFCLALLLASNYILPYPEKFTPALRVFGLYYALFALSYTAITLIFRCGELLTHPQYWLGIPQFLLQTPIFLTYNFYLGLRAILFPLYTQGLQPGYLLFIPVLLELIKPGIILTSLERVAVRVVAWVRQPLTFNSTKISPGSIALLSGLMLVLIAVIVWRVRTGLLTQSTTVVAVRLVAQLIMLPALLLRSSGFRWLENQCLGKNQP</sequence>
<feature type="transmembrane region" description="Helical" evidence="2">
    <location>
        <begin position="326"/>
        <end position="346"/>
    </location>
</feature>
<feature type="transmembrane region" description="Helical" evidence="2">
    <location>
        <begin position="302"/>
        <end position="320"/>
    </location>
</feature>
<organism evidence="4 5">
    <name type="scientific">Microseira wollei NIES-4236</name>
    <dbReference type="NCBI Taxonomy" id="2530354"/>
    <lineage>
        <taxon>Bacteria</taxon>
        <taxon>Bacillati</taxon>
        <taxon>Cyanobacteriota</taxon>
        <taxon>Cyanophyceae</taxon>
        <taxon>Oscillatoriophycideae</taxon>
        <taxon>Aerosakkonematales</taxon>
        <taxon>Aerosakkonemataceae</taxon>
        <taxon>Microseira</taxon>
    </lineage>
</organism>
<dbReference type="EMBL" id="BLAY01000230">
    <property type="protein sequence ID" value="GET43530.1"/>
    <property type="molecule type" value="Genomic_DNA"/>
</dbReference>
<dbReference type="AlphaFoldDB" id="A0AAV3XQS6"/>
<name>A0AAV3XQS6_9CYAN</name>
<feature type="domain" description="Serine aminopeptidase S33" evidence="3">
    <location>
        <begin position="66"/>
        <end position="175"/>
    </location>
</feature>
<evidence type="ECO:0000259" key="3">
    <source>
        <dbReference type="Pfam" id="PF12146"/>
    </source>
</evidence>
<protein>
    <recommendedName>
        <fullName evidence="3">Serine aminopeptidase S33 domain-containing protein</fullName>
    </recommendedName>
</protein>
<reference evidence="4" key="1">
    <citation type="submission" date="2019-10" db="EMBL/GenBank/DDBJ databases">
        <title>Draft genome sequece of Microseira wollei NIES-4236.</title>
        <authorList>
            <person name="Yamaguchi H."/>
            <person name="Suzuki S."/>
            <person name="Kawachi M."/>
        </authorList>
    </citation>
    <scope>NUCLEOTIDE SEQUENCE</scope>
    <source>
        <strain evidence="4">NIES-4236</strain>
    </source>
</reference>
<keyword evidence="5" id="KW-1185">Reference proteome</keyword>
<feature type="transmembrane region" description="Helical" evidence="2">
    <location>
        <begin position="9"/>
        <end position="32"/>
    </location>
</feature>
<dbReference type="InterPro" id="IPR050261">
    <property type="entry name" value="FrsA_esterase"/>
</dbReference>
<evidence type="ECO:0000256" key="2">
    <source>
        <dbReference type="SAM" id="Phobius"/>
    </source>
</evidence>
<dbReference type="Proteomes" id="UP001050975">
    <property type="component" value="Unassembled WGS sequence"/>
</dbReference>
<dbReference type="Pfam" id="PF12146">
    <property type="entry name" value="Hydrolase_4"/>
    <property type="match status" value="1"/>
</dbReference>